<comment type="caution">
    <text evidence="5">The sequence shown here is derived from an EMBL/GenBank/DDBJ whole genome shotgun (WGS) entry which is preliminary data.</text>
</comment>
<protein>
    <recommendedName>
        <fullName evidence="3">Probable cytosolic iron-sulfur protein assembly protein CIAO1 homolog</fullName>
    </recommendedName>
</protein>
<feature type="repeat" description="WD" evidence="4">
    <location>
        <begin position="7"/>
        <end position="38"/>
    </location>
</feature>
<dbReference type="SUPFAM" id="SSF50978">
    <property type="entry name" value="WD40 repeat-like"/>
    <property type="match status" value="1"/>
</dbReference>
<dbReference type="PROSITE" id="PS50082">
    <property type="entry name" value="WD_REPEATS_2"/>
    <property type="match status" value="6"/>
</dbReference>
<dbReference type="OMA" id="IREIRWS"/>
<gene>
    <name evidence="5" type="ORF">PPERSA_08687</name>
</gene>
<evidence type="ECO:0000256" key="3">
    <source>
        <dbReference type="HAMAP-Rule" id="MF_03037"/>
    </source>
</evidence>
<evidence type="ECO:0000256" key="2">
    <source>
        <dbReference type="ARBA" id="ARBA00022737"/>
    </source>
</evidence>
<evidence type="ECO:0000313" key="6">
    <source>
        <dbReference type="Proteomes" id="UP000054937"/>
    </source>
</evidence>
<dbReference type="EMBL" id="LDAU01000024">
    <property type="protein sequence ID" value="KRX10692.1"/>
    <property type="molecule type" value="Genomic_DNA"/>
</dbReference>
<dbReference type="InterPro" id="IPR001680">
    <property type="entry name" value="WD40_rpt"/>
</dbReference>
<evidence type="ECO:0000256" key="1">
    <source>
        <dbReference type="ARBA" id="ARBA00022574"/>
    </source>
</evidence>
<dbReference type="AlphaFoldDB" id="A0A0V0R881"/>
<dbReference type="GO" id="GO:0016226">
    <property type="term" value="P:iron-sulfur cluster assembly"/>
    <property type="evidence" value="ECO:0007669"/>
    <property type="project" value="UniProtKB-UniRule"/>
</dbReference>
<dbReference type="PANTHER" id="PTHR19920">
    <property type="entry name" value="WD40 PROTEIN CIAO1"/>
    <property type="match status" value="1"/>
</dbReference>
<dbReference type="GO" id="GO:0097361">
    <property type="term" value="C:cytosolic [4Fe-4S] assembly targeting complex"/>
    <property type="evidence" value="ECO:0007669"/>
    <property type="project" value="InterPro"/>
</dbReference>
<dbReference type="InterPro" id="IPR028608">
    <property type="entry name" value="CIAO1/Cia1"/>
</dbReference>
<sequence length="341" mass="39622">MKLIQEIQGGQERLWTCTWHPQGKIFATAGSDKVIKIWGQIQNEKKISDENMEQDNNLEIPKYEILQMIDGIHDKSIRCLSFSPNGQLLASGSFDSQIGIYKLNQQSQKFEFVQKLEGHEYEIKYVGWSYDSQFLISCSRDKTIWIWDYDEDLDFSCYAVLDGHTQDVKCAKFAPNSFNVLSSSFDDTIRFWEQDDEDWITKGILQEHGSIVWQFDFCNQGNIMASVSEDNSIKIWKKNENENSKQVYLLDQDFKDVHKRPVYTCSFSQDGVFLVSGGGDNQISLFQKDFENEQQYQLKCQIQEAHVLDINCMQFSPNDQDILISVGDDRKIKIWKVQADL</sequence>
<proteinExistence type="inferred from homology"/>
<comment type="similarity">
    <text evidence="3">Belongs to the WD repeat CIA1 family.</text>
</comment>
<dbReference type="Pfam" id="PF00400">
    <property type="entry name" value="WD40"/>
    <property type="match status" value="7"/>
</dbReference>
<organism evidence="5 6">
    <name type="scientific">Pseudocohnilembus persalinus</name>
    <name type="common">Ciliate</name>
    <dbReference type="NCBI Taxonomy" id="266149"/>
    <lineage>
        <taxon>Eukaryota</taxon>
        <taxon>Sar</taxon>
        <taxon>Alveolata</taxon>
        <taxon>Ciliophora</taxon>
        <taxon>Intramacronucleata</taxon>
        <taxon>Oligohymenophorea</taxon>
        <taxon>Scuticociliatia</taxon>
        <taxon>Philasterida</taxon>
        <taxon>Pseudocohnilembidae</taxon>
        <taxon>Pseudocohnilembus</taxon>
    </lineage>
</organism>
<keyword evidence="1 4" id="KW-0853">WD repeat</keyword>
<keyword evidence="6" id="KW-1185">Reference proteome</keyword>
<feature type="repeat" description="WD" evidence="4">
    <location>
        <begin position="73"/>
        <end position="111"/>
    </location>
</feature>
<evidence type="ECO:0000256" key="4">
    <source>
        <dbReference type="PROSITE-ProRule" id="PRU00221"/>
    </source>
</evidence>
<name>A0A0V0R881_PSEPJ</name>
<dbReference type="Gene3D" id="2.130.10.10">
    <property type="entry name" value="YVTN repeat-like/Quinoprotein amine dehydrogenase"/>
    <property type="match status" value="1"/>
</dbReference>
<feature type="repeat" description="WD" evidence="4">
    <location>
        <begin position="303"/>
        <end position="341"/>
    </location>
</feature>
<dbReference type="PROSITE" id="PS50294">
    <property type="entry name" value="WD_REPEATS_REGION"/>
    <property type="match status" value="6"/>
</dbReference>
<dbReference type="InParanoid" id="A0A0V0R881"/>
<evidence type="ECO:0000313" key="5">
    <source>
        <dbReference type="EMBL" id="KRX10692.1"/>
    </source>
</evidence>
<accession>A0A0V0R881</accession>
<dbReference type="HAMAP" id="MF_03037">
    <property type="entry name" value="ciao1"/>
    <property type="match status" value="1"/>
</dbReference>
<feature type="repeat" description="WD" evidence="4">
    <location>
        <begin position="205"/>
        <end position="246"/>
    </location>
</feature>
<dbReference type="CDD" id="cd00200">
    <property type="entry name" value="WD40"/>
    <property type="match status" value="1"/>
</dbReference>
<keyword evidence="2" id="KW-0677">Repeat</keyword>
<dbReference type="SMART" id="SM00320">
    <property type="entry name" value="WD40"/>
    <property type="match status" value="7"/>
</dbReference>
<feature type="repeat" description="WD" evidence="4">
    <location>
        <begin position="161"/>
        <end position="193"/>
    </location>
</feature>
<dbReference type="Proteomes" id="UP000054937">
    <property type="component" value="Unassembled WGS sequence"/>
</dbReference>
<dbReference type="InterPro" id="IPR015943">
    <property type="entry name" value="WD40/YVTN_repeat-like_dom_sf"/>
</dbReference>
<comment type="function">
    <text evidence="3">Essential component of the cytosolic iron-sulfur (Fe/S) protein assembly machinery. Required for the maturation of extramitochondrial Fe/S proteins.</text>
</comment>
<dbReference type="OrthoDB" id="284782at2759"/>
<dbReference type="InterPro" id="IPR036322">
    <property type="entry name" value="WD40_repeat_dom_sf"/>
</dbReference>
<dbReference type="PRINTS" id="PR00320">
    <property type="entry name" value="GPROTEINBRPT"/>
</dbReference>
<reference evidence="5 6" key="1">
    <citation type="journal article" date="2015" name="Sci. Rep.">
        <title>Genome of the facultative scuticociliatosis pathogen Pseudocohnilembus persalinus provides insight into its virulence through horizontal gene transfer.</title>
        <authorList>
            <person name="Xiong J."/>
            <person name="Wang G."/>
            <person name="Cheng J."/>
            <person name="Tian M."/>
            <person name="Pan X."/>
            <person name="Warren A."/>
            <person name="Jiang C."/>
            <person name="Yuan D."/>
            <person name="Miao W."/>
        </authorList>
    </citation>
    <scope>NUCLEOTIDE SEQUENCE [LARGE SCALE GENOMIC DNA]</scope>
    <source>
        <strain evidence="5">36N120E</strain>
    </source>
</reference>
<dbReference type="PANTHER" id="PTHR19920:SF0">
    <property type="entry name" value="CYTOSOLIC IRON-SULFUR PROTEIN ASSEMBLY PROTEIN CIAO1-RELATED"/>
    <property type="match status" value="1"/>
</dbReference>
<dbReference type="InterPro" id="IPR020472">
    <property type="entry name" value="WD40_PAC1"/>
</dbReference>
<feature type="repeat" description="WD" evidence="4">
    <location>
        <begin position="116"/>
        <end position="148"/>
    </location>
</feature>